<name>A0A975BZE6_9CAUL</name>
<dbReference type="EMBL" id="CP062222">
    <property type="protein sequence ID" value="QTC90858.1"/>
    <property type="molecule type" value="Genomic_DNA"/>
</dbReference>
<protein>
    <submittedName>
        <fullName evidence="1">Uncharacterized protein</fullName>
    </submittedName>
</protein>
<organism evidence="1 2">
    <name type="scientific">Brevundimonas goettingensis</name>
    <dbReference type="NCBI Taxonomy" id="2774190"/>
    <lineage>
        <taxon>Bacteria</taxon>
        <taxon>Pseudomonadati</taxon>
        <taxon>Pseudomonadota</taxon>
        <taxon>Alphaproteobacteria</taxon>
        <taxon>Caulobacterales</taxon>
        <taxon>Caulobacteraceae</taxon>
        <taxon>Brevundimonas</taxon>
    </lineage>
</organism>
<dbReference type="Proteomes" id="UP000663918">
    <property type="component" value="Chromosome"/>
</dbReference>
<dbReference type="AlphaFoldDB" id="A0A975BZE6"/>
<sequence>MTNDEWWEGFDPEFYGVEEIDELANQPDANIWTKFEDGDAELVTLKPGRHPGGDGYYHSKKAWGSQHIGQEVTFEPTDDYECAKSPKDTSLQNCWVVILTDPDGLGWSPWPVVAPNVQKAIRKAQSDWRRWCGVHAAADVWKVYRESWITERVAGIGEP</sequence>
<dbReference type="RefSeq" id="WP_207869636.1">
    <property type="nucleotide sequence ID" value="NZ_CP062222.1"/>
</dbReference>
<evidence type="ECO:0000313" key="2">
    <source>
        <dbReference type="Proteomes" id="UP000663918"/>
    </source>
</evidence>
<proteinExistence type="predicted"/>
<evidence type="ECO:0000313" key="1">
    <source>
        <dbReference type="EMBL" id="QTC90858.1"/>
    </source>
</evidence>
<keyword evidence="2" id="KW-1185">Reference proteome</keyword>
<reference evidence="1" key="1">
    <citation type="submission" date="2020-09" db="EMBL/GenBank/DDBJ databases">
        <title>Brevundimonas sp. LVF2 isolated from a puddle in Goettingen, Germany.</title>
        <authorList>
            <person name="Friedrich I."/>
            <person name="Klassen A."/>
            <person name="Hannes N."/>
            <person name="Schneider D."/>
            <person name="Hertel R."/>
            <person name="Daniel R."/>
        </authorList>
    </citation>
    <scope>NUCLEOTIDE SEQUENCE</scope>
    <source>
        <strain evidence="1">LVF2</strain>
    </source>
</reference>
<gene>
    <name evidence="1" type="ORF">IFJ75_16770</name>
</gene>
<dbReference type="KEGG" id="bgoe:IFJ75_16770"/>
<accession>A0A975BZE6</accession>